<dbReference type="GO" id="GO:0004523">
    <property type="term" value="F:RNA-DNA hybrid ribonuclease activity"/>
    <property type="evidence" value="ECO:0007669"/>
    <property type="project" value="UniProtKB-EC"/>
</dbReference>
<comment type="caution">
    <text evidence="10">The sequence shown here is derived from an EMBL/GenBank/DDBJ whole genome shotgun (WGS) entry which is preliminary data.</text>
</comment>
<dbReference type="FunFam" id="3.40.970.10:FF:000001">
    <property type="entry name" value="Ribonuclease H1"/>
    <property type="match status" value="1"/>
</dbReference>
<name>A0A445AHD9_ARAHY</name>
<evidence type="ECO:0000256" key="5">
    <source>
        <dbReference type="ARBA" id="ARBA00022723"/>
    </source>
</evidence>
<dbReference type="SUPFAM" id="SSF55658">
    <property type="entry name" value="L9 N-domain-like"/>
    <property type="match status" value="1"/>
</dbReference>
<dbReference type="Pfam" id="PF01693">
    <property type="entry name" value="Cauli_VI"/>
    <property type="match status" value="1"/>
</dbReference>
<dbReference type="AlphaFoldDB" id="A0A445AHD9"/>
<keyword evidence="11" id="KW-1185">Reference proteome</keyword>
<evidence type="ECO:0000256" key="6">
    <source>
        <dbReference type="ARBA" id="ARBA00022759"/>
    </source>
</evidence>
<evidence type="ECO:0000259" key="9">
    <source>
        <dbReference type="Pfam" id="PF01693"/>
    </source>
</evidence>
<evidence type="ECO:0000256" key="1">
    <source>
        <dbReference type="ARBA" id="ARBA00001946"/>
    </source>
</evidence>
<dbReference type="Proteomes" id="UP000289738">
    <property type="component" value="Chromosome B02"/>
</dbReference>
<dbReference type="EMBL" id="SDMP01000012">
    <property type="protein sequence ID" value="RYR25846.1"/>
    <property type="molecule type" value="Genomic_DNA"/>
</dbReference>
<evidence type="ECO:0000313" key="10">
    <source>
        <dbReference type="EMBL" id="RYR25846.1"/>
    </source>
</evidence>
<evidence type="ECO:0000313" key="11">
    <source>
        <dbReference type="Proteomes" id="UP000289738"/>
    </source>
</evidence>
<comment type="cofactor">
    <cofactor evidence="1">
        <name>Mg(2+)</name>
        <dbReference type="ChEBI" id="CHEBI:18420"/>
    </cofactor>
</comment>
<keyword evidence="4" id="KW-0540">Nuclease</keyword>
<keyword evidence="8" id="KW-0460">Magnesium</keyword>
<dbReference type="Gene3D" id="3.40.970.10">
    <property type="entry name" value="Ribonuclease H1, N-terminal domain"/>
    <property type="match status" value="1"/>
</dbReference>
<proteinExistence type="inferred from homology"/>
<evidence type="ECO:0000256" key="2">
    <source>
        <dbReference type="ARBA" id="ARBA00005300"/>
    </source>
</evidence>
<dbReference type="GO" id="GO:0046872">
    <property type="term" value="F:metal ion binding"/>
    <property type="evidence" value="ECO:0007669"/>
    <property type="project" value="UniProtKB-KW"/>
</dbReference>
<dbReference type="InterPro" id="IPR009027">
    <property type="entry name" value="Ribosomal_bL9/RNase_H1_N"/>
</dbReference>
<evidence type="ECO:0000256" key="4">
    <source>
        <dbReference type="ARBA" id="ARBA00022722"/>
    </source>
</evidence>
<dbReference type="InterPro" id="IPR011320">
    <property type="entry name" value="RNase_H1_N"/>
</dbReference>
<protein>
    <recommendedName>
        <fullName evidence="3">ribonuclease H</fullName>
        <ecNumber evidence="3">3.1.26.4</ecNumber>
    </recommendedName>
</protein>
<dbReference type="InterPro" id="IPR037056">
    <property type="entry name" value="RNase_H1_N_sf"/>
</dbReference>
<organism evidence="10 11">
    <name type="scientific">Arachis hypogaea</name>
    <name type="common">Peanut</name>
    <dbReference type="NCBI Taxonomy" id="3818"/>
    <lineage>
        <taxon>Eukaryota</taxon>
        <taxon>Viridiplantae</taxon>
        <taxon>Streptophyta</taxon>
        <taxon>Embryophyta</taxon>
        <taxon>Tracheophyta</taxon>
        <taxon>Spermatophyta</taxon>
        <taxon>Magnoliopsida</taxon>
        <taxon>eudicotyledons</taxon>
        <taxon>Gunneridae</taxon>
        <taxon>Pentapetalae</taxon>
        <taxon>rosids</taxon>
        <taxon>fabids</taxon>
        <taxon>Fabales</taxon>
        <taxon>Fabaceae</taxon>
        <taxon>Papilionoideae</taxon>
        <taxon>50 kb inversion clade</taxon>
        <taxon>dalbergioids sensu lato</taxon>
        <taxon>Dalbergieae</taxon>
        <taxon>Pterocarpus clade</taxon>
        <taxon>Arachis</taxon>
    </lineage>
</organism>
<keyword evidence="6" id="KW-0255">Endonuclease</keyword>
<accession>A0A445AHD9</accession>
<evidence type="ECO:0000256" key="3">
    <source>
        <dbReference type="ARBA" id="ARBA00012180"/>
    </source>
</evidence>
<gene>
    <name evidence="10" type="ORF">Ahy_B02g059860</name>
</gene>
<keyword evidence="5" id="KW-0479">Metal-binding</keyword>
<evidence type="ECO:0000256" key="8">
    <source>
        <dbReference type="ARBA" id="ARBA00022842"/>
    </source>
</evidence>
<feature type="domain" description="Ribonuclease H1 N-terminal" evidence="9">
    <location>
        <begin position="9"/>
        <end position="52"/>
    </location>
</feature>
<comment type="similarity">
    <text evidence="2">Belongs to the RNase H family.</text>
</comment>
<sequence length="181" mass="20782">MSTEAGRFPFYAVCKGRVPGVYRTWKECEQQVNGFRNCEYRGFRDLDEALAWLRSAAAPSTRQPGNAVQSMNSRDDDVLFGFTVVLPQNDRGLDLVAHGPLCYEERFARQEVSFTMVEKILSAMGYTVSDYNYRILGHMTEQLNDAKKEEVDRLNEQICVLEVENEDLRGQVEMFGEMLEE</sequence>
<keyword evidence="7" id="KW-0378">Hydrolase</keyword>
<evidence type="ECO:0000256" key="7">
    <source>
        <dbReference type="ARBA" id="ARBA00022801"/>
    </source>
</evidence>
<dbReference type="EC" id="3.1.26.4" evidence="3"/>
<reference evidence="10 11" key="1">
    <citation type="submission" date="2019-01" db="EMBL/GenBank/DDBJ databases">
        <title>Sequencing of cultivated peanut Arachis hypogaea provides insights into genome evolution and oil improvement.</title>
        <authorList>
            <person name="Chen X."/>
        </authorList>
    </citation>
    <scope>NUCLEOTIDE SEQUENCE [LARGE SCALE GENOMIC DNA]</scope>
    <source>
        <strain evidence="11">cv. Fuhuasheng</strain>
        <tissue evidence="10">Leaves</tissue>
    </source>
</reference>
<dbReference type="STRING" id="3818.A0A445AHD9"/>